<feature type="transmembrane region" description="Helical" evidence="8">
    <location>
        <begin position="775"/>
        <end position="797"/>
    </location>
</feature>
<evidence type="ECO:0000313" key="11">
    <source>
        <dbReference type="Proteomes" id="UP000054776"/>
    </source>
</evidence>
<keyword evidence="8" id="KW-0813">Transport</keyword>
<dbReference type="PANTHER" id="PTHR11388:SF76">
    <property type="entry name" value="SOLUTE CARRIER ORGANIC ANION TRANSPORTER FAMILY MEMBER"/>
    <property type="match status" value="1"/>
</dbReference>
<evidence type="ECO:0000256" key="5">
    <source>
        <dbReference type="ARBA" id="ARBA00022989"/>
    </source>
</evidence>
<dbReference type="SUPFAM" id="SSF103473">
    <property type="entry name" value="MFS general substrate transporter"/>
    <property type="match status" value="1"/>
</dbReference>
<feature type="transmembrane region" description="Helical" evidence="8">
    <location>
        <begin position="82"/>
        <end position="105"/>
    </location>
</feature>
<dbReference type="AlphaFoldDB" id="A0A0V1C2E7"/>
<dbReference type="NCBIfam" id="TIGR00805">
    <property type="entry name" value="oat"/>
    <property type="match status" value="1"/>
</dbReference>
<keyword evidence="7" id="KW-1015">Disulfide bond</keyword>
<protein>
    <recommendedName>
        <fullName evidence="8">Solute carrier organic anion transporter family member</fullName>
    </recommendedName>
</protein>
<feature type="domain" description="Kazal-like" evidence="9">
    <location>
        <begin position="660"/>
        <end position="719"/>
    </location>
</feature>
<feature type="transmembrane region" description="Helical" evidence="8">
    <location>
        <begin position="406"/>
        <end position="429"/>
    </location>
</feature>
<evidence type="ECO:0000256" key="6">
    <source>
        <dbReference type="ARBA" id="ARBA00023136"/>
    </source>
</evidence>
<dbReference type="InterPro" id="IPR002350">
    <property type="entry name" value="Kazal_dom"/>
</dbReference>
<accession>A0A0V1C2E7</accession>
<evidence type="ECO:0000256" key="2">
    <source>
        <dbReference type="ARBA" id="ARBA00009657"/>
    </source>
</evidence>
<dbReference type="InParanoid" id="A0A0V1C2E7"/>
<keyword evidence="4 8" id="KW-0812">Transmembrane</keyword>
<comment type="caution">
    <text evidence="8">Lacks conserved residue(s) required for the propagation of feature annotation.</text>
</comment>
<dbReference type="FunCoup" id="A0A0V1C2E7">
    <property type="interactions" value="372"/>
</dbReference>
<keyword evidence="5 8" id="KW-1133">Transmembrane helix</keyword>
<name>A0A0V1C2E7_TRISP</name>
<feature type="transmembrane region" description="Helical" evidence="8">
    <location>
        <begin position="367"/>
        <end position="386"/>
    </location>
</feature>
<keyword evidence="8" id="KW-0406">Ion transport</keyword>
<dbReference type="GO" id="GO:0043252">
    <property type="term" value="P:sodium-independent organic anion transport"/>
    <property type="evidence" value="ECO:0007669"/>
    <property type="project" value="TreeGrafter"/>
</dbReference>
<keyword evidence="6 8" id="KW-0472">Membrane</keyword>
<comment type="similarity">
    <text evidence="2 8">Belongs to the organo anion transporter (TC 2.A.60) family.</text>
</comment>
<evidence type="ECO:0000256" key="8">
    <source>
        <dbReference type="RuleBase" id="RU362056"/>
    </source>
</evidence>
<dbReference type="InterPro" id="IPR036259">
    <property type="entry name" value="MFS_trans_sf"/>
</dbReference>
<feature type="transmembrane region" description="Helical" evidence="8">
    <location>
        <begin position="450"/>
        <end position="474"/>
    </location>
</feature>
<dbReference type="GO" id="GO:0016323">
    <property type="term" value="C:basolateral plasma membrane"/>
    <property type="evidence" value="ECO:0007669"/>
    <property type="project" value="TreeGrafter"/>
</dbReference>
<dbReference type="Proteomes" id="UP000054776">
    <property type="component" value="Unassembled WGS sequence"/>
</dbReference>
<feature type="transmembrane region" description="Helical" evidence="8">
    <location>
        <begin position="825"/>
        <end position="849"/>
    </location>
</feature>
<evidence type="ECO:0000256" key="3">
    <source>
        <dbReference type="ARBA" id="ARBA00022475"/>
    </source>
</evidence>
<dbReference type="eggNOG" id="KOG3626">
    <property type="taxonomic scope" value="Eukaryota"/>
</dbReference>
<dbReference type="OrthoDB" id="5062115at2759"/>
<dbReference type="InterPro" id="IPR004156">
    <property type="entry name" value="OATP"/>
</dbReference>
<sequence>MFAHCPVTTLFTICSRDNENLYKLPTEKIFTMSFQDCIYRHANISSFLCLFCICFALETASFTLFVSALQSIERHFQIPSKLSGTIVSAGDIGYILTVVLLAYVGSKGNRARWIGSGCILISLACIIIALPYFMFPYKPSLYNETIIKEELKKNYFIKEEDIDTPSKLLKHKHLGPRLPNWVKNFTMMMQYTDAFQWSQLDSLFDFFPEKEQQEQNKKHHSLKRSLIEAINGDEMNFEMSEHLIDDYGTHHHAIDETYFISDIEDVIIDPMDSVTETIYRNKRRTIKVSNKLQSLFSDVLLRKGNFSDLASIISKEMNAAIDERLSSNKMKRLMSSAQLPFAFCNEIVTSVKAILEKNKCKTLNTDIFAVGIIGFGIVLIGIGHSMPWTLGIPLIDDNANKNNTPLYFAVVFFTRVMGPALGFILGAGCNKIYLTLKEAPGITVMDKNWIGAWWLGFLLIAFLLFPPSIGLLLFPRTEMKKTNIAELHNNELEVKSTSAAQPLIMIDHADAHPTMSSKRKSSALSKIEPSNAWAETKKFFFTILIILRCPVFTGSNFGRLIEAFAMKGMVVFQPKYLENHFGLPQFVGNLYLGITGVLLYAIGVVLGSIILKRFKLNGRKAAAYIAICSLVSGILTLTHTLISCHSVINSLGKQGLMNGFNYTTQCNIDCQCDNSEMFPVCDRSGSFIYYSPCHAGCRNITLKSRQNFQFEFHNCDCISNGTSASRDWCKDDCYWPMIAFFVVSSIASVVSGSVVVPSVLLVLRSVPSQHRSVALGFSACIISLISTMPAPTVYGHIFDASCLIWNKSCEDKGNCTAYNPDRLRFWFFGLSGALKTATLFSDLWVWYWAKDLQLTKDTNPEQV</sequence>
<evidence type="ECO:0000256" key="7">
    <source>
        <dbReference type="ARBA" id="ARBA00023157"/>
    </source>
</evidence>
<dbReference type="EMBL" id="JYDH01000001">
    <property type="protein sequence ID" value="KRY43392.1"/>
    <property type="molecule type" value="Genomic_DNA"/>
</dbReference>
<dbReference type="Gene3D" id="1.20.1250.20">
    <property type="entry name" value="MFS general substrate transporter like domains"/>
    <property type="match status" value="2"/>
</dbReference>
<dbReference type="PROSITE" id="PS51465">
    <property type="entry name" value="KAZAL_2"/>
    <property type="match status" value="1"/>
</dbReference>
<comment type="subcellular location">
    <subcellularLocation>
        <location evidence="1 8">Cell membrane</location>
        <topology evidence="1 8">Multi-pass membrane protein</topology>
    </subcellularLocation>
</comment>
<dbReference type="Pfam" id="PF03137">
    <property type="entry name" value="OATP"/>
    <property type="match status" value="2"/>
</dbReference>
<keyword evidence="3" id="KW-1003">Cell membrane</keyword>
<evidence type="ECO:0000256" key="1">
    <source>
        <dbReference type="ARBA" id="ARBA00004651"/>
    </source>
</evidence>
<feature type="transmembrane region" description="Helical" evidence="8">
    <location>
        <begin position="734"/>
        <end position="763"/>
    </location>
</feature>
<evidence type="ECO:0000259" key="9">
    <source>
        <dbReference type="PROSITE" id="PS51465"/>
    </source>
</evidence>
<gene>
    <name evidence="10" type="primary">Slco2b1</name>
    <name evidence="10" type="ORF">T01_4856</name>
</gene>
<dbReference type="PANTHER" id="PTHR11388">
    <property type="entry name" value="ORGANIC ANION TRANSPORTER"/>
    <property type="match status" value="1"/>
</dbReference>
<evidence type="ECO:0000313" key="10">
    <source>
        <dbReference type="EMBL" id="KRY43392.1"/>
    </source>
</evidence>
<feature type="transmembrane region" description="Helical" evidence="8">
    <location>
        <begin position="111"/>
        <end position="133"/>
    </location>
</feature>
<comment type="caution">
    <text evidence="10">The sequence shown here is derived from an EMBL/GenBank/DDBJ whole genome shotgun (WGS) entry which is preliminary data.</text>
</comment>
<organism evidence="10 11">
    <name type="scientific">Trichinella spiralis</name>
    <name type="common">Trichina worm</name>
    <dbReference type="NCBI Taxonomy" id="6334"/>
    <lineage>
        <taxon>Eukaryota</taxon>
        <taxon>Metazoa</taxon>
        <taxon>Ecdysozoa</taxon>
        <taxon>Nematoda</taxon>
        <taxon>Enoplea</taxon>
        <taxon>Dorylaimia</taxon>
        <taxon>Trichinellida</taxon>
        <taxon>Trichinellidae</taxon>
        <taxon>Trichinella</taxon>
    </lineage>
</organism>
<feature type="transmembrane region" description="Helical" evidence="8">
    <location>
        <begin position="590"/>
        <end position="611"/>
    </location>
</feature>
<dbReference type="GO" id="GO:0006811">
    <property type="term" value="P:monoatomic ion transport"/>
    <property type="evidence" value="ECO:0007669"/>
    <property type="project" value="UniProtKB-KW"/>
</dbReference>
<feature type="transmembrane region" description="Helical" evidence="8">
    <location>
        <begin position="623"/>
        <end position="648"/>
    </location>
</feature>
<feature type="transmembrane region" description="Helical" evidence="8">
    <location>
        <begin position="44"/>
        <end position="70"/>
    </location>
</feature>
<keyword evidence="11" id="KW-1185">Reference proteome</keyword>
<evidence type="ECO:0000256" key="4">
    <source>
        <dbReference type="ARBA" id="ARBA00022692"/>
    </source>
</evidence>
<dbReference type="GO" id="GO:0015347">
    <property type="term" value="F:sodium-independent organic anion transmembrane transporter activity"/>
    <property type="evidence" value="ECO:0007669"/>
    <property type="project" value="TreeGrafter"/>
</dbReference>
<reference evidence="10 11" key="1">
    <citation type="submission" date="2015-01" db="EMBL/GenBank/DDBJ databases">
        <title>Evolution of Trichinella species and genotypes.</title>
        <authorList>
            <person name="Korhonen P.K."/>
            <person name="Edoardo P."/>
            <person name="Giuseppe L.R."/>
            <person name="Gasser R.B."/>
        </authorList>
    </citation>
    <scope>NUCLEOTIDE SEQUENCE [LARGE SCALE GENOMIC DNA]</scope>
    <source>
        <strain evidence="10">ISS3</strain>
    </source>
</reference>
<proteinExistence type="inferred from homology"/>